<dbReference type="InterPro" id="IPR002346">
    <property type="entry name" value="Mopterin_DH_FAD-bd"/>
</dbReference>
<gene>
    <name evidence="5" type="ORF">H8692_00420</name>
</gene>
<keyword evidence="6" id="KW-1185">Reference proteome</keyword>
<dbReference type="Pfam" id="PF00941">
    <property type="entry name" value="FAD_binding_5"/>
    <property type="match status" value="1"/>
</dbReference>
<dbReference type="InterPro" id="IPR016166">
    <property type="entry name" value="FAD-bd_PCMH"/>
</dbReference>
<dbReference type="InterPro" id="IPR036683">
    <property type="entry name" value="CO_DH_flav_C_dom_sf"/>
</dbReference>
<dbReference type="PANTHER" id="PTHR42659">
    <property type="entry name" value="XANTHINE DEHYDROGENASE SUBUNIT C-RELATED"/>
    <property type="match status" value="1"/>
</dbReference>
<dbReference type="InterPro" id="IPR036318">
    <property type="entry name" value="FAD-bd_PCMH-like_sf"/>
</dbReference>
<dbReference type="Gene3D" id="3.30.465.10">
    <property type="match status" value="1"/>
</dbReference>
<keyword evidence="3" id="KW-0560">Oxidoreductase</keyword>
<evidence type="ECO:0000259" key="4">
    <source>
        <dbReference type="PROSITE" id="PS51387"/>
    </source>
</evidence>
<dbReference type="SMART" id="SM01092">
    <property type="entry name" value="CO_deh_flav_C"/>
    <property type="match status" value="1"/>
</dbReference>
<keyword evidence="1" id="KW-0285">Flavoprotein</keyword>
<proteinExistence type="predicted"/>
<dbReference type="SUPFAM" id="SSF56176">
    <property type="entry name" value="FAD-binding/transporter-associated domain-like"/>
    <property type="match status" value="1"/>
</dbReference>
<dbReference type="AlphaFoldDB" id="A0A926I7L1"/>
<dbReference type="Pfam" id="PF03450">
    <property type="entry name" value="CO_deh_flav_C"/>
    <property type="match status" value="1"/>
</dbReference>
<evidence type="ECO:0000256" key="3">
    <source>
        <dbReference type="ARBA" id="ARBA00023002"/>
    </source>
</evidence>
<accession>A0A926I7L1</accession>
<evidence type="ECO:0000256" key="1">
    <source>
        <dbReference type="ARBA" id="ARBA00022630"/>
    </source>
</evidence>
<dbReference type="InterPro" id="IPR016169">
    <property type="entry name" value="FAD-bd_PCMH_sub2"/>
</dbReference>
<dbReference type="GO" id="GO:0071949">
    <property type="term" value="F:FAD binding"/>
    <property type="evidence" value="ECO:0007669"/>
    <property type="project" value="InterPro"/>
</dbReference>
<sequence length="263" mass="29487">MLRIKKYVKVSDIDEAYELNQKKRNIIIGGMHWLKMGDRQVNTAIDLSDLGLDTIEETEDFFEIGCMTTLRQLEQHGGLDRYTGGAVKEAVKNIVGVQFRNTATVGGSFYGRYGFSDVLTAFMAMDTYVVCHNAGIVNIKEFSARKPDRDIIVKIIVKKTKLDMAYMAQRHARTDFPVLTCAVSFWAGVWHAAVGARPAKAEVVLGEYLDCGRDISEEDAEKFGEYVASRMSFGSNMRGSAEYRKKIASVLVKRAMLEAGRKR</sequence>
<protein>
    <submittedName>
        <fullName evidence="5">FAD binding domain-containing protein</fullName>
    </submittedName>
</protein>
<evidence type="ECO:0000313" key="5">
    <source>
        <dbReference type="EMBL" id="MBC8567226.1"/>
    </source>
</evidence>
<feature type="domain" description="FAD-binding PCMH-type" evidence="4">
    <location>
        <begin position="1"/>
        <end position="162"/>
    </location>
</feature>
<organism evidence="5 6">
    <name type="scientific">Lentihominibacter hominis</name>
    <dbReference type="NCBI Taxonomy" id="2763645"/>
    <lineage>
        <taxon>Bacteria</taxon>
        <taxon>Bacillati</taxon>
        <taxon>Bacillota</taxon>
        <taxon>Clostridia</taxon>
        <taxon>Peptostreptococcales</taxon>
        <taxon>Anaerovoracaceae</taxon>
        <taxon>Lentihominibacter</taxon>
    </lineage>
</organism>
<dbReference type="EMBL" id="JACRTA010000001">
    <property type="protein sequence ID" value="MBC8567226.1"/>
    <property type="molecule type" value="Genomic_DNA"/>
</dbReference>
<keyword evidence="2" id="KW-0274">FAD</keyword>
<dbReference type="Proteomes" id="UP000610862">
    <property type="component" value="Unassembled WGS sequence"/>
</dbReference>
<comment type="caution">
    <text evidence="5">The sequence shown here is derived from an EMBL/GenBank/DDBJ whole genome shotgun (WGS) entry which is preliminary data.</text>
</comment>
<reference evidence="5" key="1">
    <citation type="submission" date="2020-08" db="EMBL/GenBank/DDBJ databases">
        <title>Genome public.</title>
        <authorList>
            <person name="Liu C."/>
            <person name="Sun Q."/>
        </authorList>
    </citation>
    <scope>NUCLEOTIDE SEQUENCE</scope>
    <source>
        <strain evidence="5">NSJ-24</strain>
    </source>
</reference>
<dbReference type="PROSITE" id="PS51387">
    <property type="entry name" value="FAD_PCMH"/>
    <property type="match status" value="1"/>
</dbReference>
<dbReference type="PANTHER" id="PTHR42659:SF2">
    <property type="entry name" value="XANTHINE DEHYDROGENASE SUBUNIT C-RELATED"/>
    <property type="match status" value="1"/>
</dbReference>
<dbReference type="RefSeq" id="WP_177268713.1">
    <property type="nucleotide sequence ID" value="NZ_JACRTA010000001.1"/>
</dbReference>
<evidence type="ECO:0000256" key="2">
    <source>
        <dbReference type="ARBA" id="ARBA00022827"/>
    </source>
</evidence>
<dbReference type="SUPFAM" id="SSF55447">
    <property type="entry name" value="CO dehydrogenase flavoprotein C-terminal domain-like"/>
    <property type="match status" value="1"/>
</dbReference>
<dbReference type="InterPro" id="IPR005107">
    <property type="entry name" value="CO_DH_flav_C"/>
</dbReference>
<dbReference type="GO" id="GO:0016491">
    <property type="term" value="F:oxidoreductase activity"/>
    <property type="evidence" value="ECO:0007669"/>
    <property type="project" value="UniProtKB-KW"/>
</dbReference>
<name>A0A926I7L1_9FIRM</name>
<dbReference type="Gene3D" id="3.30.390.50">
    <property type="entry name" value="CO dehydrogenase flavoprotein, C-terminal domain"/>
    <property type="match status" value="1"/>
</dbReference>
<dbReference type="InterPro" id="IPR051312">
    <property type="entry name" value="Diverse_Substr_Oxidored"/>
</dbReference>
<evidence type="ECO:0000313" key="6">
    <source>
        <dbReference type="Proteomes" id="UP000610862"/>
    </source>
</evidence>